<dbReference type="Ensembl" id="ENSCPGT00000017166.1">
    <property type="protein sequence ID" value="ENSCPGP00000015678.1"/>
    <property type="gene ID" value="ENSCPGG00000011046.1"/>
</dbReference>
<reference evidence="1" key="2">
    <citation type="submission" date="2025-09" db="UniProtKB">
        <authorList>
            <consortium name="Ensembl"/>
        </authorList>
    </citation>
    <scope>IDENTIFICATION</scope>
</reference>
<dbReference type="AlphaFoldDB" id="A0A8C3K013"/>
<keyword evidence="2" id="KW-1185">Reference proteome</keyword>
<dbReference type="Proteomes" id="UP000694419">
    <property type="component" value="Unplaced"/>
</dbReference>
<evidence type="ECO:0000313" key="1">
    <source>
        <dbReference type="Ensembl" id="ENSCPGP00000015678.1"/>
    </source>
</evidence>
<proteinExistence type="predicted"/>
<organism evidence="1 2">
    <name type="scientific">Calidris pygmaea</name>
    <name type="common">Spoon-billed sandpiper</name>
    <dbReference type="NCBI Taxonomy" id="425635"/>
    <lineage>
        <taxon>Eukaryota</taxon>
        <taxon>Metazoa</taxon>
        <taxon>Chordata</taxon>
        <taxon>Craniata</taxon>
        <taxon>Vertebrata</taxon>
        <taxon>Euteleostomi</taxon>
        <taxon>Archelosauria</taxon>
        <taxon>Archosauria</taxon>
        <taxon>Dinosauria</taxon>
        <taxon>Saurischia</taxon>
        <taxon>Theropoda</taxon>
        <taxon>Coelurosauria</taxon>
        <taxon>Aves</taxon>
        <taxon>Neognathae</taxon>
        <taxon>Neoaves</taxon>
        <taxon>Charadriiformes</taxon>
        <taxon>Scolopacidae</taxon>
        <taxon>Calidris</taxon>
    </lineage>
</organism>
<accession>A0A8C3K013</accession>
<reference evidence="1" key="1">
    <citation type="submission" date="2025-08" db="UniProtKB">
        <authorList>
            <consortium name="Ensembl"/>
        </authorList>
    </citation>
    <scope>IDENTIFICATION</scope>
</reference>
<protein>
    <submittedName>
        <fullName evidence="1">Uncharacterized protein</fullName>
    </submittedName>
</protein>
<sequence>SWAVVHSVSATFMCVLQYLAEKETTRLHTTPEQSIQEDDACSCRFPEEEQGEYQVHGKSTEFRDLLVD</sequence>
<evidence type="ECO:0000313" key="2">
    <source>
        <dbReference type="Proteomes" id="UP000694419"/>
    </source>
</evidence>
<name>A0A8C3K013_9CHAR</name>